<comment type="caution">
    <text evidence="1">The sequence shown here is derived from an EMBL/GenBank/DDBJ whole genome shotgun (WGS) entry which is preliminary data.</text>
</comment>
<protein>
    <recommendedName>
        <fullName evidence="3">WXG100 family type VII secretion target</fullName>
    </recommendedName>
</protein>
<dbReference type="AlphaFoldDB" id="A0A2T0MSM9"/>
<organism evidence="1 2">
    <name type="scientific">Nonomuraea fuscirosea</name>
    <dbReference type="NCBI Taxonomy" id="1291556"/>
    <lineage>
        <taxon>Bacteria</taxon>
        <taxon>Bacillati</taxon>
        <taxon>Actinomycetota</taxon>
        <taxon>Actinomycetes</taxon>
        <taxon>Streptosporangiales</taxon>
        <taxon>Streptosporangiaceae</taxon>
        <taxon>Nonomuraea</taxon>
    </lineage>
</organism>
<reference evidence="1 2" key="1">
    <citation type="submission" date="2018-03" db="EMBL/GenBank/DDBJ databases">
        <title>Genomic Encyclopedia of Type Strains, Phase III (KMG-III): the genomes of soil and plant-associated and newly described type strains.</title>
        <authorList>
            <person name="Whitman W."/>
        </authorList>
    </citation>
    <scope>NUCLEOTIDE SEQUENCE [LARGE SCALE GENOMIC DNA]</scope>
    <source>
        <strain evidence="1 2">CGMCC 4.7104</strain>
    </source>
</reference>
<keyword evidence="2" id="KW-1185">Reference proteome</keyword>
<dbReference type="Proteomes" id="UP000238312">
    <property type="component" value="Unassembled WGS sequence"/>
</dbReference>
<gene>
    <name evidence="1" type="ORF">B0I32_115327</name>
</gene>
<name>A0A2T0MSM9_9ACTN</name>
<sequence length="100" mass="10944">MAAMVANPLHEALSKALRTVGPMLEEISNSMETPYRQFQSGTVWTGPTAKLFGEQLAQFRARIRMSGDRIVGELQAALGRTPAQVTEDEAVAIKRKFGLP</sequence>
<evidence type="ECO:0008006" key="3">
    <source>
        <dbReference type="Google" id="ProtNLM"/>
    </source>
</evidence>
<dbReference type="EMBL" id="PVNG01000015">
    <property type="protein sequence ID" value="PRX61470.1"/>
    <property type="molecule type" value="Genomic_DNA"/>
</dbReference>
<evidence type="ECO:0000313" key="2">
    <source>
        <dbReference type="Proteomes" id="UP000238312"/>
    </source>
</evidence>
<evidence type="ECO:0000313" key="1">
    <source>
        <dbReference type="EMBL" id="PRX61470.1"/>
    </source>
</evidence>
<proteinExistence type="predicted"/>
<accession>A0A2T0MSM9</accession>